<accession>A0A4Y4ETI7</accession>
<protein>
    <submittedName>
        <fullName evidence="3">Oxidoreductase</fullName>
    </submittedName>
</protein>
<evidence type="ECO:0000313" key="3">
    <source>
        <dbReference type="EMBL" id="GED21129.1"/>
    </source>
</evidence>
<proteinExistence type="predicted"/>
<dbReference type="InterPro" id="IPR036374">
    <property type="entry name" value="OxRdtase_Mopterin-bd_sf"/>
</dbReference>
<keyword evidence="4" id="KW-1185">Reference proteome</keyword>
<dbReference type="OrthoDB" id="9798763at2"/>
<evidence type="ECO:0000259" key="2">
    <source>
        <dbReference type="Pfam" id="PF00174"/>
    </source>
</evidence>
<dbReference type="InterPro" id="IPR000572">
    <property type="entry name" value="OxRdtase_Mopterin-bd_dom"/>
</dbReference>
<dbReference type="Pfam" id="PF00174">
    <property type="entry name" value="Oxidored_molyb"/>
    <property type="match status" value="1"/>
</dbReference>
<keyword evidence="1" id="KW-0732">Signal</keyword>
<feature type="domain" description="Oxidoreductase molybdopterin-binding" evidence="2">
    <location>
        <begin position="71"/>
        <end position="147"/>
    </location>
</feature>
<dbReference type="EMBL" id="BJOC01000003">
    <property type="protein sequence ID" value="GED21129.1"/>
    <property type="molecule type" value="Genomic_DNA"/>
</dbReference>
<dbReference type="RefSeq" id="WP_141317150.1">
    <property type="nucleotide sequence ID" value="NZ_BJOC01000003.1"/>
</dbReference>
<evidence type="ECO:0000313" key="4">
    <source>
        <dbReference type="Proteomes" id="UP000319812"/>
    </source>
</evidence>
<comment type="caution">
    <text evidence="3">The sequence shown here is derived from an EMBL/GenBank/DDBJ whole genome shotgun (WGS) entry which is preliminary data.</text>
</comment>
<feature type="signal peptide" evidence="1">
    <location>
        <begin position="1"/>
        <end position="26"/>
    </location>
</feature>
<organism evidence="3 4">
    <name type="scientific">Halomonas halmophila</name>
    <dbReference type="NCBI Taxonomy" id="252"/>
    <lineage>
        <taxon>Bacteria</taxon>
        <taxon>Pseudomonadati</taxon>
        <taxon>Pseudomonadota</taxon>
        <taxon>Gammaproteobacteria</taxon>
        <taxon>Oceanospirillales</taxon>
        <taxon>Halomonadaceae</taxon>
        <taxon>Halomonas</taxon>
    </lineage>
</organism>
<gene>
    <name evidence="3" type="ORF">HHA01_01060</name>
</gene>
<dbReference type="Proteomes" id="UP000319812">
    <property type="component" value="Unassembled WGS sequence"/>
</dbReference>
<evidence type="ECO:0000256" key="1">
    <source>
        <dbReference type="SAM" id="SignalP"/>
    </source>
</evidence>
<reference evidence="3 4" key="1">
    <citation type="submission" date="2019-06" db="EMBL/GenBank/DDBJ databases">
        <title>Whole genome shotgun sequence of Halomonas halmophila NBRC 15537.</title>
        <authorList>
            <person name="Hosoyama A."/>
            <person name="Uohara A."/>
            <person name="Ohji S."/>
            <person name="Ichikawa N."/>
        </authorList>
    </citation>
    <scope>NUCLEOTIDE SEQUENCE [LARGE SCALE GENOMIC DNA]</scope>
    <source>
        <strain evidence="3 4">NBRC 15537</strain>
    </source>
</reference>
<feature type="chain" id="PRO_5021387309" evidence="1">
    <location>
        <begin position="27"/>
        <end position="174"/>
    </location>
</feature>
<dbReference type="AlphaFoldDB" id="A0A4Y4ETI7"/>
<name>A0A4Y4ETI7_9GAMM</name>
<dbReference type="SUPFAM" id="SSF56524">
    <property type="entry name" value="Oxidoreductase molybdopterin-binding domain"/>
    <property type="match status" value="1"/>
</dbReference>
<sequence>MPLRSLRVMPVVMLLAVTLASFKAVAALEPLPEPSGEVILTISGDITHTNAGDEARFDRAMLNHLASRTIVTDTPWHEEASRFEGPLFTALLDAVGAEAEQVRVGALNGFEAKIPVTDFQRYDVILAMRFNGDRVPIRDFGPLLVMYPFDEHPELHTEVIRFRSVWQVDRIFVY</sequence>